<protein>
    <recommendedName>
        <fullName evidence="2">Carboxymuconolactone decarboxylase family protein</fullName>
    </recommendedName>
</protein>
<organism evidence="1">
    <name type="scientific">Thermorudis sp</name>
    <dbReference type="NCBI Taxonomy" id="1969470"/>
    <lineage>
        <taxon>Bacteria</taxon>
        <taxon>Pseudomonadati</taxon>
        <taxon>Thermomicrobiota</taxon>
        <taxon>Thermomicrobia</taxon>
        <taxon>Thermomicrobia incertae sedis</taxon>
        <taxon>Thermorudis</taxon>
    </lineage>
</organism>
<reference evidence="1" key="1">
    <citation type="journal article" date="2020" name="mSystems">
        <title>Genome- and Community-Level Interaction Insights into Carbon Utilization and Element Cycling Functions of Hydrothermarchaeota in Hydrothermal Sediment.</title>
        <authorList>
            <person name="Zhou Z."/>
            <person name="Liu Y."/>
            <person name="Xu W."/>
            <person name="Pan J."/>
            <person name="Luo Z.H."/>
            <person name="Li M."/>
        </authorList>
    </citation>
    <scope>NUCLEOTIDE SEQUENCE [LARGE SCALE GENOMIC DNA]</scope>
    <source>
        <strain evidence="1">SpSt-192</strain>
    </source>
</reference>
<dbReference type="Gene3D" id="1.20.1290.10">
    <property type="entry name" value="AhpD-like"/>
    <property type="match status" value="1"/>
</dbReference>
<evidence type="ECO:0008006" key="2">
    <source>
        <dbReference type="Google" id="ProtNLM"/>
    </source>
</evidence>
<dbReference type="SUPFAM" id="SSF69118">
    <property type="entry name" value="AhpD-like"/>
    <property type="match status" value="1"/>
</dbReference>
<sequence>MARLPGVPDSEIPPEMQEIVEAQRRHYGCVLNSARQLAYAPRVAIGAAAMTRELARSRQIEPRLSTLLNLRVAAIVGCGF</sequence>
<dbReference type="EMBL" id="DSID01000035">
    <property type="protein sequence ID" value="HEX69702.1"/>
    <property type="molecule type" value="Genomic_DNA"/>
</dbReference>
<proteinExistence type="predicted"/>
<name>A0A7C3AQQ3_9BACT</name>
<evidence type="ECO:0000313" key="1">
    <source>
        <dbReference type="EMBL" id="HEX69702.1"/>
    </source>
</evidence>
<dbReference type="AlphaFoldDB" id="A0A7C3AQQ3"/>
<dbReference type="InterPro" id="IPR029032">
    <property type="entry name" value="AhpD-like"/>
</dbReference>
<comment type="caution">
    <text evidence="1">The sequence shown here is derived from an EMBL/GenBank/DDBJ whole genome shotgun (WGS) entry which is preliminary data.</text>
</comment>
<gene>
    <name evidence="1" type="ORF">ENP13_00430</name>
</gene>
<accession>A0A7C3AQQ3</accession>